<dbReference type="RefSeq" id="WP_264797667.1">
    <property type="nucleotide sequence ID" value="NZ_BRVS01000043.1"/>
</dbReference>
<reference evidence="3 4" key="1">
    <citation type="journal article" date="2023" name="Int. J. Syst. Evol. Microbiol.">
        <title>Arthrobacter mangrovi sp. nov., an actinobacterium isolated from the rhizosphere of a mangrove.</title>
        <authorList>
            <person name="Hamada M."/>
            <person name="Saitou S."/>
            <person name="Enomoto N."/>
            <person name="Nanri K."/>
            <person name="Hidaka K."/>
            <person name="Miura T."/>
            <person name="Tamura T."/>
        </authorList>
    </citation>
    <scope>NUCLEOTIDE SEQUENCE [LARGE SCALE GENOMIC DNA]</scope>
    <source>
        <strain evidence="3 4">NBRC 112813</strain>
    </source>
</reference>
<feature type="domain" description="Mannosylglycerate hydrolase MGH1-like glycoside hydrolase" evidence="2">
    <location>
        <begin position="276"/>
        <end position="574"/>
    </location>
</feature>
<dbReference type="EMBL" id="BRVS01000043">
    <property type="protein sequence ID" value="GLB69562.1"/>
    <property type="molecule type" value="Genomic_DNA"/>
</dbReference>
<evidence type="ECO:0000259" key="2">
    <source>
        <dbReference type="Pfam" id="PF22422"/>
    </source>
</evidence>
<dbReference type="Pfam" id="PF22422">
    <property type="entry name" value="MGH1-like_GH"/>
    <property type="match status" value="1"/>
</dbReference>
<dbReference type="Pfam" id="PF14742">
    <property type="entry name" value="GDE_N_bis"/>
    <property type="match status" value="1"/>
</dbReference>
<dbReference type="SUPFAM" id="SSF48208">
    <property type="entry name" value="Six-hairpin glycosidases"/>
    <property type="match status" value="1"/>
</dbReference>
<dbReference type="InterPro" id="IPR032856">
    <property type="entry name" value="GDE_N_bis"/>
</dbReference>
<gene>
    <name evidence="3" type="ORF">AHIS1636_40080</name>
</gene>
<evidence type="ECO:0000259" key="1">
    <source>
        <dbReference type="Pfam" id="PF14742"/>
    </source>
</evidence>
<organism evidence="3 4">
    <name type="scientific">Arthrobacter mangrovi</name>
    <dbReference type="NCBI Taxonomy" id="2966350"/>
    <lineage>
        <taxon>Bacteria</taxon>
        <taxon>Bacillati</taxon>
        <taxon>Actinomycetota</taxon>
        <taxon>Actinomycetes</taxon>
        <taxon>Micrococcales</taxon>
        <taxon>Micrococcaceae</taxon>
        <taxon>Arthrobacter</taxon>
    </lineage>
</organism>
<dbReference type="Gene3D" id="1.50.10.10">
    <property type="match status" value="1"/>
</dbReference>
<protein>
    <submittedName>
        <fullName evidence="3">Amylo-alpha-1,6-glucosidase</fullName>
    </submittedName>
</protein>
<accession>A0ABQ5N023</accession>
<proteinExistence type="predicted"/>
<name>A0ABQ5N023_9MICC</name>
<dbReference type="InterPro" id="IPR054491">
    <property type="entry name" value="MGH1-like_GH"/>
</dbReference>
<comment type="caution">
    <text evidence="3">The sequence shown here is derived from an EMBL/GenBank/DDBJ whole genome shotgun (WGS) entry which is preliminary data.</text>
</comment>
<evidence type="ECO:0000313" key="3">
    <source>
        <dbReference type="EMBL" id="GLB69562.1"/>
    </source>
</evidence>
<feature type="domain" description="Putative glycogen debranching enzyme N-terminal" evidence="1">
    <location>
        <begin position="16"/>
        <end position="193"/>
    </location>
</feature>
<dbReference type="InterPro" id="IPR008928">
    <property type="entry name" value="6-hairpin_glycosidase_sf"/>
</dbReference>
<dbReference type="Proteomes" id="UP001209654">
    <property type="component" value="Unassembled WGS sequence"/>
</dbReference>
<keyword evidence="4" id="KW-1185">Reference proteome</keyword>
<evidence type="ECO:0000313" key="4">
    <source>
        <dbReference type="Proteomes" id="UP001209654"/>
    </source>
</evidence>
<sequence>MTFRQPYLHDLTGVVAAPIQAWSDHHGQIRGEGAQGAYCGDDRVLARAVLRVNGAEPEWLSTQENSSGESEFVYAVRMPAQSADPLVSVTRMRTAAPGRLAESLTFKSIRTDPVRLSVHVELVADSTPLEQVKAGASTAAGSLAPGSSEWQWRGQGTSARLSAEGAELEFNGSQVLLAWEFDLPPADAVVVGWSLDLRNEGFPVVAAAGQPLRTPSVSGDPRLIRLMARSISDLNGLRIADRSYQQNSFLAAGAPWAMTLSGREALVAARMLLLIDPQLAAGTLRALAARQGTHSSGDSGEQPGKILHEVRRVRYETGEDGRILQVPPVSYESIDATCLWIILLHDAWHSGMSDAQVAQLLPNLQAALSWLQEYGDSDGDGFIESPGGGSAGGWQGWKNSPDAIRFQDGRVARGPIALAEVQAYAHEAATVGAEMLDHFGQPGSGDWRAFAADLARRFREKFWCEDEAGAYPAAALDGDKRPVDAVSSSMGHLLGTGLLHPEEKALVVERLMDRSLFTGYGVRTISDTNGGYWPTRHHAGSVWTHDTAWILMGMMRDGFEEQAAELARGLLDAAEGFGWRLPELFSGHDSSRMWPPVPYPTACRPSAWAAASAVPIAQALGGFNVLG</sequence>
<dbReference type="InterPro" id="IPR012341">
    <property type="entry name" value="6hp_glycosidase-like_sf"/>
</dbReference>